<name>A0A372ZRN5_9ACTN</name>
<reference evidence="2 3" key="1">
    <citation type="submission" date="2018-08" db="EMBL/GenBank/DDBJ databases">
        <title>Diversity &amp; Physiological Properties of Lignin-Decomposing Actinobacteria from Soil.</title>
        <authorList>
            <person name="Roh S.G."/>
            <person name="Kim S.B."/>
        </authorList>
    </citation>
    <scope>NUCLEOTIDE SEQUENCE [LARGE SCALE GENOMIC DNA]</scope>
    <source>
        <strain evidence="2 3">MMS17-GH009</strain>
    </source>
</reference>
<evidence type="ECO:0000313" key="2">
    <source>
        <dbReference type="EMBL" id="RGD58194.1"/>
    </source>
</evidence>
<accession>A0A372ZRN5</accession>
<feature type="compositionally biased region" description="Basic and acidic residues" evidence="1">
    <location>
        <begin position="71"/>
        <end position="81"/>
    </location>
</feature>
<evidence type="ECO:0000256" key="1">
    <source>
        <dbReference type="SAM" id="MobiDB-lite"/>
    </source>
</evidence>
<comment type="caution">
    <text evidence="2">The sequence shown here is derived from an EMBL/GenBank/DDBJ whole genome shotgun (WGS) entry which is preliminary data.</text>
</comment>
<dbReference type="EMBL" id="QVIG01000001">
    <property type="protein sequence ID" value="RGD58194.1"/>
    <property type="molecule type" value="Genomic_DNA"/>
</dbReference>
<sequence length="81" mass="8396">MALLGPAEHQLGGAEYCEVAGAGAGSWCFGEVGVDASEIDRSAGTLTSGRWARATAERAAQRLAAEEAAEEAERTKRMVDA</sequence>
<organism evidence="2 3">
    <name type="scientific">Kitasatospora xanthocidica</name>
    <dbReference type="NCBI Taxonomy" id="83382"/>
    <lineage>
        <taxon>Bacteria</taxon>
        <taxon>Bacillati</taxon>
        <taxon>Actinomycetota</taxon>
        <taxon>Actinomycetes</taxon>
        <taxon>Kitasatosporales</taxon>
        <taxon>Streptomycetaceae</taxon>
        <taxon>Kitasatospora</taxon>
    </lineage>
</organism>
<protein>
    <submittedName>
        <fullName evidence="2">Uncharacterized protein</fullName>
    </submittedName>
</protein>
<keyword evidence="3" id="KW-1185">Reference proteome</keyword>
<feature type="region of interest" description="Disordered" evidence="1">
    <location>
        <begin position="62"/>
        <end position="81"/>
    </location>
</feature>
<dbReference type="AlphaFoldDB" id="A0A372ZRN5"/>
<proteinExistence type="predicted"/>
<dbReference type="Proteomes" id="UP000263377">
    <property type="component" value="Unassembled WGS sequence"/>
</dbReference>
<gene>
    <name evidence="2" type="ORF">DR950_10695</name>
</gene>
<evidence type="ECO:0000313" key="3">
    <source>
        <dbReference type="Proteomes" id="UP000263377"/>
    </source>
</evidence>